<protein>
    <recommendedName>
        <fullName evidence="4">Peptide methionine sulfoxide reductase MsrA</fullName>
        <shortName evidence="4">Protein-methionine-S-oxide reductase</shortName>
        <ecNumber evidence="4">1.8.4.11</ecNumber>
    </recommendedName>
    <alternativeName>
        <fullName evidence="4">Peptide-methionine (S)-S-oxide reductase</fullName>
        <shortName evidence="4">Peptide Met(O) reductase</shortName>
    </alternativeName>
</protein>
<evidence type="ECO:0000313" key="6">
    <source>
        <dbReference type="EMBL" id="MFG6441190.1"/>
    </source>
</evidence>
<comment type="similarity">
    <text evidence="4">Belongs to the MsrA Met sulfoxide reductase family.</text>
</comment>
<reference evidence="6 7" key="1">
    <citation type="submission" date="2024-08" db="EMBL/GenBank/DDBJ databases">
        <authorList>
            <person name="Lu H."/>
        </authorList>
    </citation>
    <scope>NUCLEOTIDE SEQUENCE [LARGE SCALE GENOMIC DNA]</scope>
    <source>
        <strain evidence="6 7">LKC17W</strain>
    </source>
</reference>
<dbReference type="EMBL" id="JBIGHW010000005">
    <property type="protein sequence ID" value="MFG6441190.1"/>
    <property type="molecule type" value="Genomic_DNA"/>
</dbReference>
<dbReference type="SUPFAM" id="SSF55068">
    <property type="entry name" value="Peptide methionine sulfoxide reductase"/>
    <property type="match status" value="1"/>
</dbReference>
<dbReference type="HAMAP" id="MF_01401">
    <property type="entry name" value="MsrA"/>
    <property type="match status" value="1"/>
</dbReference>
<evidence type="ECO:0000256" key="3">
    <source>
        <dbReference type="ARBA" id="ARBA00048782"/>
    </source>
</evidence>
<evidence type="ECO:0000256" key="4">
    <source>
        <dbReference type="HAMAP-Rule" id="MF_01401"/>
    </source>
</evidence>
<proteinExistence type="inferred from homology"/>
<dbReference type="EC" id="1.8.4.11" evidence="4"/>
<comment type="catalytic activity">
    <reaction evidence="2 4">
        <text>L-methionyl-[protein] + [thioredoxin]-disulfide + H2O = L-methionyl-(S)-S-oxide-[protein] + [thioredoxin]-dithiol</text>
        <dbReference type="Rhea" id="RHEA:14217"/>
        <dbReference type="Rhea" id="RHEA-COMP:10698"/>
        <dbReference type="Rhea" id="RHEA-COMP:10700"/>
        <dbReference type="Rhea" id="RHEA-COMP:12313"/>
        <dbReference type="Rhea" id="RHEA-COMP:12315"/>
        <dbReference type="ChEBI" id="CHEBI:15377"/>
        <dbReference type="ChEBI" id="CHEBI:16044"/>
        <dbReference type="ChEBI" id="CHEBI:29950"/>
        <dbReference type="ChEBI" id="CHEBI:44120"/>
        <dbReference type="ChEBI" id="CHEBI:50058"/>
        <dbReference type="EC" id="1.8.4.11"/>
    </reaction>
</comment>
<dbReference type="InterPro" id="IPR036509">
    <property type="entry name" value="Met_Sox_Rdtase_MsrA_sf"/>
</dbReference>
<dbReference type="Gene3D" id="3.30.1060.10">
    <property type="entry name" value="Peptide methionine sulphoxide reductase MsrA"/>
    <property type="match status" value="1"/>
</dbReference>
<name>A0ABW7FIL6_9BURK</name>
<feature type="domain" description="Peptide methionine sulphoxide reductase MsrA" evidence="5">
    <location>
        <begin position="6"/>
        <end position="155"/>
    </location>
</feature>
<dbReference type="NCBIfam" id="TIGR00401">
    <property type="entry name" value="msrA"/>
    <property type="match status" value="1"/>
</dbReference>
<dbReference type="PANTHER" id="PTHR43774">
    <property type="entry name" value="PEPTIDE METHIONINE SULFOXIDE REDUCTASE"/>
    <property type="match status" value="1"/>
</dbReference>
<comment type="function">
    <text evidence="4">Has an important function as a repair enzyme for proteins that have been inactivated by oxidation. Catalyzes the reversible oxidation-reduction of methionine sulfoxide in proteins to methionine.</text>
</comment>
<evidence type="ECO:0000259" key="5">
    <source>
        <dbReference type="Pfam" id="PF01625"/>
    </source>
</evidence>
<dbReference type="GO" id="GO:0008113">
    <property type="term" value="F:peptide-methionine (S)-S-oxide reductase activity"/>
    <property type="evidence" value="ECO:0007669"/>
    <property type="project" value="UniProtKB-EC"/>
</dbReference>
<evidence type="ECO:0000313" key="7">
    <source>
        <dbReference type="Proteomes" id="UP001606301"/>
    </source>
</evidence>
<sequence>MTLERITLAGGCFWCLEAVYEHVRGVHRVESGYSNGAHPSPNYEQVCSGTTGHAEVVRLDFDPAVVSLRELLEVFFTIHDPTTLNRQGADVGTQYRSAIYWHTEAQRALAAEVIREANEHHGGRVVTELQPETNYHPAEAYHQHYYARHPDQGYCAFVVASKVDKFLASFKRLVK</sequence>
<organism evidence="6 7">
    <name type="scientific">Pelomonas margarita</name>
    <dbReference type="NCBI Taxonomy" id="3299031"/>
    <lineage>
        <taxon>Bacteria</taxon>
        <taxon>Pseudomonadati</taxon>
        <taxon>Pseudomonadota</taxon>
        <taxon>Betaproteobacteria</taxon>
        <taxon>Burkholderiales</taxon>
        <taxon>Sphaerotilaceae</taxon>
        <taxon>Roseateles</taxon>
    </lineage>
</organism>
<accession>A0ABW7FIL6</accession>
<dbReference type="Proteomes" id="UP001606301">
    <property type="component" value="Unassembled WGS sequence"/>
</dbReference>
<dbReference type="RefSeq" id="WP_394397524.1">
    <property type="nucleotide sequence ID" value="NZ_JBIGHW010000005.1"/>
</dbReference>
<comment type="caution">
    <text evidence="6">The sequence shown here is derived from an EMBL/GenBank/DDBJ whole genome shotgun (WGS) entry which is preliminary data.</text>
</comment>
<evidence type="ECO:0000256" key="1">
    <source>
        <dbReference type="ARBA" id="ARBA00023002"/>
    </source>
</evidence>
<dbReference type="Pfam" id="PF01625">
    <property type="entry name" value="PMSR"/>
    <property type="match status" value="1"/>
</dbReference>
<feature type="active site" evidence="4">
    <location>
        <position position="12"/>
    </location>
</feature>
<gene>
    <name evidence="4 6" type="primary">msrA</name>
    <name evidence="6" type="ORF">ACG0Z3_10920</name>
</gene>
<evidence type="ECO:0000256" key="2">
    <source>
        <dbReference type="ARBA" id="ARBA00047806"/>
    </source>
</evidence>
<keyword evidence="7" id="KW-1185">Reference proteome</keyword>
<dbReference type="PANTHER" id="PTHR43774:SF1">
    <property type="entry name" value="PEPTIDE METHIONINE SULFOXIDE REDUCTASE MSRA 2"/>
    <property type="match status" value="1"/>
</dbReference>
<comment type="catalytic activity">
    <reaction evidence="3 4">
        <text>[thioredoxin]-disulfide + L-methionine + H2O = L-methionine (S)-S-oxide + [thioredoxin]-dithiol</text>
        <dbReference type="Rhea" id="RHEA:19993"/>
        <dbReference type="Rhea" id="RHEA-COMP:10698"/>
        <dbReference type="Rhea" id="RHEA-COMP:10700"/>
        <dbReference type="ChEBI" id="CHEBI:15377"/>
        <dbReference type="ChEBI" id="CHEBI:29950"/>
        <dbReference type="ChEBI" id="CHEBI:50058"/>
        <dbReference type="ChEBI" id="CHEBI:57844"/>
        <dbReference type="ChEBI" id="CHEBI:58772"/>
        <dbReference type="EC" id="1.8.4.11"/>
    </reaction>
</comment>
<keyword evidence="1 4" id="KW-0560">Oxidoreductase</keyword>
<dbReference type="InterPro" id="IPR002569">
    <property type="entry name" value="Met_Sox_Rdtase_MsrA_dom"/>
</dbReference>